<dbReference type="PROSITE" id="PS52004">
    <property type="entry name" value="KS3_2"/>
    <property type="match status" value="1"/>
</dbReference>
<dbReference type="PANTHER" id="PTHR43775">
    <property type="entry name" value="FATTY ACID SYNTHASE"/>
    <property type="match status" value="1"/>
</dbReference>
<dbReference type="PROSITE" id="PS00606">
    <property type="entry name" value="KS3_1"/>
    <property type="match status" value="1"/>
</dbReference>
<dbReference type="Pfam" id="PF02801">
    <property type="entry name" value="Ketoacyl-synt_C"/>
    <property type="match status" value="1"/>
</dbReference>
<evidence type="ECO:0000256" key="3">
    <source>
        <dbReference type="ARBA" id="ARBA00022679"/>
    </source>
</evidence>
<keyword evidence="3 4" id="KW-0808">Transferase</keyword>
<dbReference type="GO" id="GO:0004312">
    <property type="term" value="F:fatty acid synthase activity"/>
    <property type="evidence" value="ECO:0007669"/>
    <property type="project" value="TreeGrafter"/>
</dbReference>
<evidence type="ECO:0000256" key="4">
    <source>
        <dbReference type="RuleBase" id="RU003694"/>
    </source>
</evidence>
<evidence type="ECO:0000256" key="1">
    <source>
        <dbReference type="ARBA" id="ARBA00022450"/>
    </source>
</evidence>
<dbReference type="Pfam" id="PF00109">
    <property type="entry name" value="ketoacyl-synt"/>
    <property type="match status" value="1"/>
</dbReference>
<dbReference type="AlphaFoldDB" id="A0A7S4LKP6"/>
<evidence type="ECO:0000256" key="5">
    <source>
        <dbReference type="SAM" id="MobiDB-lite"/>
    </source>
</evidence>
<keyword evidence="1" id="KW-0596">Phosphopantetheine</keyword>
<dbReference type="PANTHER" id="PTHR43775:SF37">
    <property type="entry name" value="SI:DKEY-61P9.11"/>
    <property type="match status" value="1"/>
</dbReference>
<dbReference type="Gene3D" id="3.40.366.10">
    <property type="entry name" value="Malonyl-Coenzyme A Acyl Carrier Protein, domain 2"/>
    <property type="match status" value="1"/>
</dbReference>
<dbReference type="SUPFAM" id="SSF52151">
    <property type="entry name" value="FabD/lysophospholipase-like"/>
    <property type="match status" value="1"/>
</dbReference>
<dbReference type="InterPro" id="IPR032821">
    <property type="entry name" value="PKS_assoc"/>
</dbReference>
<evidence type="ECO:0000256" key="2">
    <source>
        <dbReference type="ARBA" id="ARBA00022553"/>
    </source>
</evidence>
<dbReference type="Pfam" id="PF16197">
    <property type="entry name" value="KAsynt_C_assoc"/>
    <property type="match status" value="1"/>
</dbReference>
<dbReference type="GO" id="GO:0004315">
    <property type="term" value="F:3-oxoacyl-[acyl-carrier-protein] synthase activity"/>
    <property type="evidence" value="ECO:0007669"/>
    <property type="project" value="InterPro"/>
</dbReference>
<dbReference type="GO" id="GO:0006633">
    <property type="term" value="P:fatty acid biosynthetic process"/>
    <property type="evidence" value="ECO:0007669"/>
    <property type="project" value="InterPro"/>
</dbReference>
<comment type="similarity">
    <text evidence="4">Belongs to the thiolase-like superfamily. Beta-ketoacyl-ACP synthases family.</text>
</comment>
<reference evidence="7" key="1">
    <citation type="submission" date="2021-01" db="EMBL/GenBank/DDBJ databases">
        <authorList>
            <person name="Corre E."/>
            <person name="Pelletier E."/>
            <person name="Niang G."/>
            <person name="Scheremetjew M."/>
            <person name="Finn R."/>
            <person name="Kale V."/>
            <person name="Holt S."/>
            <person name="Cochrane G."/>
            <person name="Meng A."/>
            <person name="Brown T."/>
            <person name="Cohen L."/>
        </authorList>
    </citation>
    <scope>NUCLEOTIDE SEQUENCE</scope>
    <source>
        <strain evidence="7">CCMP1594</strain>
    </source>
</reference>
<dbReference type="Gene3D" id="3.40.47.10">
    <property type="match status" value="2"/>
</dbReference>
<protein>
    <recommendedName>
        <fullName evidence="6">Ketosynthase family 3 (KS3) domain-containing protein</fullName>
    </recommendedName>
</protein>
<dbReference type="InterPro" id="IPR014031">
    <property type="entry name" value="Ketoacyl_synth_C"/>
</dbReference>
<proteinExistence type="inferred from homology"/>
<feature type="region of interest" description="Disordered" evidence="5">
    <location>
        <begin position="574"/>
        <end position="600"/>
    </location>
</feature>
<dbReference type="InterPro" id="IPR016035">
    <property type="entry name" value="Acyl_Trfase/lysoPLipase"/>
</dbReference>
<accession>A0A7S4LKP6</accession>
<evidence type="ECO:0000259" key="6">
    <source>
        <dbReference type="PROSITE" id="PS52004"/>
    </source>
</evidence>
<name>A0A7S4LKP6_9EUGL</name>
<gene>
    <name evidence="7" type="ORF">EGYM00163_LOCUS47619</name>
</gene>
<dbReference type="InterPro" id="IPR018201">
    <property type="entry name" value="Ketoacyl_synth_AS"/>
</dbReference>
<dbReference type="InterPro" id="IPR050091">
    <property type="entry name" value="PKS_NRPS_Biosynth_Enz"/>
</dbReference>
<dbReference type="InterPro" id="IPR020841">
    <property type="entry name" value="PKS_Beta-ketoAc_synthase_dom"/>
</dbReference>
<dbReference type="SUPFAM" id="SSF53901">
    <property type="entry name" value="Thiolase-like"/>
    <property type="match status" value="2"/>
</dbReference>
<sequence>MAPNDVSNEISIIGMGMRLPGGVTTKEAFWDLLCQPEPAIRQVPEGRGWTAAEYVCKEGKVGCTVTDRAGWVDDVDRFDPAAFKISPKEAAEMDPQQRLTLECSYEALLDAYVNPTSLAGTNTGVFVGAGIAEYMAMAFSDPNNMTMHTMSGNSLAVIANRVSNIWDLRGPSLTTDTACSSAMTALHLGVQALKTGDCDITIVVGVNSLLGPSPFIGFTQAQMLSPTGTSRPFDQNANGFVRGEGCCVLVLKRTADIVASDPGRIYAYVPGSGINEGGKTKSLTMPFEAPSIVRSTLGSRSQVAVGSAKGHVGHLETAAGIISVMKATLILYNNKTPPTAGFTKLSDNIENTIRIPTSVEDLPMPASGNAPCTSINSYGFGGSNGYAILAQAPKAEPKAASPQPTVLALSSHFANGVEKSEKSWKALTVAPEGVAIGAAVSTACRPPQRYRKVLIAEPGAPLTKAQSVAGPAVLFASGGQGSQYAEMGCALFDHFPVFRRTIDELCAEYKQLSTIDLQKEHGFCQRDIPEENLGSVMVSVPATVFLQCALVELLTEACSFQQRPQLVTALAKSLQPTPRDASTRPLWSQSPTRVRLPRAP</sequence>
<organism evidence="7">
    <name type="scientific">Eutreptiella gymnastica</name>
    <dbReference type="NCBI Taxonomy" id="73025"/>
    <lineage>
        <taxon>Eukaryota</taxon>
        <taxon>Discoba</taxon>
        <taxon>Euglenozoa</taxon>
        <taxon>Euglenida</taxon>
        <taxon>Spirocuta</taxon>
        <taxon>Euglenophyceae</taxon>
        <taxon>Eutreptiales</taxon>
        <taxon>Eutreptiaceae</taxon>
        <taxon>Eutreptiella</taxon>
    </lineage>
</organism>
<dbReference type="InterPro" id="IPR014030">
    <property type="entry name" value="Ketoacyl_synth_N"/>
</dbReference>
<dbReference type="InterPro" id="IPR016039">
    <property type="entry name" value="Thiolase-like"/>
</dbReference>
<keyword evidence="2" id="KW-0597">Phosphoprotein</keyword>
<dbReference type="EMBL" id="HBJA01138312">
    <property type="protein sequence ID" value="CAE0836255.1"/>
    <property type="molecule type" value="Transcribed_RNA"/>
</dbReference>
<evidence type="ECO:0000313" key="7">
    <source>
        <dbReference type="EMBL" id="CAE0836255.1"/>
    </source>
</evidence>
<dbReference type="SMART" id="SM00825">
    <property type="entry name" value="PKS_KS"/>
    <property type="match status" value="1"/>
</dbReference>
<dbReference type="CDD" id="cd00833">
    <property type="entry name" value="PKS"/>
    <property type="match status" value="1"/>
</dbReference>
<feature type="domain" description="Ketosynthase family 3 (KS3)" evidence="6">
    <location>
        <begin position="7"/>
        <end position="391"/>
    </location>
</feature>
<dbReference type="InterPro" id="IPR001227">
    <property type="entry name" value="Ac_transferase_dom_sf"/>
</dbReference>